<name>A0AAW1MLV4_POPJA</name>
<reference evidence="1 2" key="1">
    <citation type="journal article" date="2024" name="BMC Genomics">
        <title>De novo assembly and annotation of Popillia japonica's genome with initial clues to its potential as an invasive pest.</title>
        <authorList>
            <person name="Cucini C."/>
            <person name="Boschi S."/>
            <person name="Funari R."/>
            <person name="Cardaioli E."/>
            <person name="Iannotti N."/>
            <person name="Marturano G."/>
            <person name="Paoli F."/>
            <person name="Bruttini M."/>
            <person name="Carapelli A."/>
            <person name="Frati F."/>
            <person name="Nardi F."/>
        </authorList>
    </citation>
    <scope>NUCLEOTIDE SEQUENCE [LARGE SCALE GENOMIC DNA]</scope>
    <source>
        <strain evidence="1">DMR45628</strain>
    </source>
</reference>
<dbReference type="EMBL" id="JASPKY010000033">
    <property type="protein sequence ID" value="KAK9747199.1"/>
    <property type="molecule type" value="Genomic_DNA"/>
</dbReference>
<comment type="caution">
    <text evidence="1">The sequence shown here is derived from an EMBL/GenBank/DDBJ whole genome shotgun (WGS) entry which is preliminary data.</text>
</comment>
<proteinExistence type="predicted"/>
<keyword evidence="2" id="KW-1185">Reference proteome</keyword>
<accession>A0AAW1MLV4</accession>
<dbReference type="Proteomes" id="UP001458880">
    <property type="component" value="Unassembled WGS sequence"/>
</dbReference>
<dbReference type="AlphaFoldDB" id="A0AAW1MLV4"/>
<sequence>MKKFENKLRHQVWHDVYSADRVNVNEQWLIFMCSFTTMFEECFPKKLITKKYQNNALYKNVDEVMYVKRRLDLLLIMKNVNSDYSDMYKKTKKEYDDLLVRCRSEKNVNSDYSDMYKKTKKEYDDLLVRCRSESYDNRIQNSDNKNKCMWSIHNEIIGRQRTADMLVPGTAQEISNAYNNYLQNVVPELLNNAKRVEWNCNIPRNNRELLLKPVAHQEIIELCKRLKNKKSSGDDEVPLCIVKFSIPIIGDVLCYIINNSLREDKHNTTESCPPKSAVILVAQANIILQKAVLLKAQSY</sequence>
<protein>
    <submittedName>
        <fullName evidence="1">Uncharacterized protein</fullName>
    </submittedName>
</protein>
<gene>
    <name evidence="1" type="ORF">QE152_g5538</name>
</gene>
<evidence type="ECO:0000313" key="1">
    <source>
        <dbReference type="EMBL" id="KAK9747199.1"/>
    </source>
</evidence>
<organism evidence="1 2">
    <name type="scientific">Popillia japonica</name>
    <name type="common">Japanese beetle</name>
    <dbReference type="NCBI Taxonomy" id="7064"/>
    <lineage>
        <taxon>Eukaryota</taxon>
        <taxon>Metazoa</taxon>
        <taxon>Ecdysozoa</taxon>
        <taxon>Arthropoda</taxon>
        <taxon>Hexapoda</taxon>
        <taxon>Insecta</taxon>
        <taxon>Pterygota</taxon>
        <taxon>Neoptera</taxon>
        <taxon>Endopterygota</taxon>
        <taxon>Coleoptera</taxon>
        <taxon>Polyphaga</taxon>
        <taxon>Scarabaeiformia</taxon>
        <taxon>Scarabaeidae</taxon>
        <taxon>Rutelinae</taxon>
        <taxon>Popillia</taxon>
    </lineage>
</organism>
<evidence type="ECO:0000313" key="2">
    <source>
        <dbReference type="Proteomes" id="UP001458880"/>
    </source>
</evidence>